<dbReference type="CDD" id="cd02440">
    <property type="entry name" value="AdoMet_MTases"/>
    <property type="match status" value="1"/>
</dbReference>
<feature type="binding site" evidence="6">
    <location>
        <position position="70"/>
    </location>
    <ligand>
        <name>S-adenosyl-L-methionine</name>
        <dbReference type="ChEBI" id="CHEBI:59789"/>
    </ligand>
</feature>
<dbReference type="UniPathway" id="UPA00232"/>
<evidence type="ECO:0000256" key="1">
    <source>
        <dbReference type="ARBA" id="ARBA00022428"/>
    </source>
</evidence>
<dbReference type="SUPFAM" id="SSF53335">
    <property type="entry name" value="S-adenosyl-L-methionine-dependent methyltransferases"/>
    <property type="match status" value="1"/>
</dbReference>
<dbReference type="EC" id="2.1.1.201" evidence="6"/>
<comment type="similarity">
    <text evidence="6">Belongs to the class I-like SAM-binding methyltransferase superfamily. MenG/UbiE family.</text>
</comment>
<dbReference type="InterPro" id="IPR023576">
    <property type="entry name" value="UbiE/COQ5_MeTrFase_CS"/>
</dbReference>
<dbReference type="EC" id="2.1.1.163" evidence="6"/>
<keyword evidence="4 6" id="KW-0831">Ubiquinone biosynthesis</keyword>
<feature type="binding site" evidence="6">
    <location>
        <position position="98"/>
    </location>
    <ligand>
        <name>S-adenosyl-L-methionine</name>
        <dbReference type="ChEBI" id="CHEBI:59789"/>
    </ligand>
</feature>
<keyword evidence="5 6" id="KW-0949">S-adenosyl-L-methionine</keyword>
<accession>A0A380MTE3</accession>
<dbReference type="RefSeq" id="WP_072576888.1">
    <property type="nucleotide sequence ID" value="NZ_LWHB01000112.1"/>
</dbReference>
<dbReference type="InterPro" id="IPR029063">
    <property type="entry name" value="SAM-dependent_MTases_sf"/>
</dbReference>
<comment type="pathway">
    <text evidence="6">Quinol/quinone metabolism; menaquinone biosynthesis; menaquinol from 1,4-dihydroxy-2-naphthoate: step 2/2.</text>
</comment>
<evidence type="ECO:0000313" key="7">
    <source>
        <dbReference type="EMBL" id="SUO94607.1"/>
    </source>
</evidence>
<keyword evidence="3 6" id="KW-0808">Transferase</keyword>
<proteinExistence type="inferred from homology"/>
<dbReference type="PANTHER" id="PTHR43591">
    <property type="entry name" value="METHYLTRANSFERASE"/>
    <property type="match status" value="1"/>
</dbReference>
<reference evidence="7 8" key="1">
    <citation type="submission" date="2018-06" db="EMBL/GenBank/DDBJ databases">
        <authorList>
            <consortium name="Pathogen Informatics"/>
            <person name="Doyle S."/>
        </authorList>
    </citation>
    <scope>NUCLEOTIDE SEQUENCE [LARGE SCALE GENOMIC DNA]</scope>
    <source>
        <strain evidence="7 8">NCTC13337</strain>
    </source>
</reference>
<comment type="pathway">
    <text evidence="6">Cofactor biosynthesis; ubiquinone biosynthesis.</text>
</comment>
<dbReference type="PANTHER" id="PTHR43591:SF24">
    <property type="entry name" value="2-METHOXY-6-POLYPRENYL-1,4-BENZOQUINOL METHYLASE, MITOCHONDRIAL"/>
    <property type="match status" value="1"/>
</dbReference>
<dbReference type="OrthoDB" id="9808140at2"/>
<comment type="caution">
    <text evidence="6">Lacks conserved residue(s) required for the propagation of feature annotation.</text>
</comment>
<feature type="binding site" evidence="6">
    <location>
        <begin position="126"/>
        <end position="127"/>
    </location>
    <ligand>
        <name>S-adenosyl-L-methionine</name>
        <dbReference type="ChEBI" id="CHEBI:59789"/>
    </ligand>
</feature>
<evidence type="ECO:0000256" key="5">
    <source>
        <dbReference type="ARBA" id="ARBA00022691"/>
    </source>
</evidence>
<gene>
    <name evidence="6 7" type="primary">ubiE</name>
    <name evidence="7" type="ORF">NCTC13337_00837</name>
</gene>
<dbReference type="AlphaFoldDB" id="A0A380MTE3"/>
<dbReference type="NCBIfam" id="NF001244">
    <property type="entry name" value="PRK00216.1-5"/>
    <property type="match status" value="1"/>
</dbReference>
<dbReference type="GO" id="GO:0043770">
    <property type="term" value="F:demethylmenaquinone methyltransferase activity"/>
    <property type="evidence" value="ECO:0007669"/>
    <property type="project" value="UniProtKB-UniRule"/>
</dbReference>
<dbReference type="Gene3D" id="3.40.50.150">
    <property type="entry name" value="Vaccinia Virus protein VP39"/>
    <property type="match status" value="1"/>
</dbReference>
<dbReference type="InterPro" id="IPR004033">
    <property type="entry name" value="UbiE/COQ5_MeTrFase"/>
</dbReference>
<keyword evidence="8" id="KW-1185">Reference proteome</keyword>
<dbReference type="Pfam" id="PF01209">
    <property type="entry name" value="Ubie_methyltran"/>
    <property type="match status" value="1"/>
</dbReference>
<comment type="catalytic activity">
    <reaction evidence="6">
        <text>a 2-demethylmenaquinol + S-adenosyl-L-methionine = a menaquinol + S-adenosyl-L-homocysteine + H(+)</text>
        <dbReference type="Rhea" id="RHEA:42640"/>
        <dbReference type="Rhea" id="RHEA-COMP:9539"/>
        <dbReference type="Rhea" id="RHEA-COMP:9563"/>
        <dbReference type="ChEBI" id="CHEBI:15378"/>
        <dbReference type="ChEBI" id="CHEBI:18151"/>
        <dbReference type="ChEBI" id="CHEBI:55437"/>
        <dbReference type="ChEBI" id="CHEBI:57856"/>
        <dbReference type="ChEBI" id="CHEBI:59789"/>
        <dbReference type="EC" id="2.1.1.163"/>
    </reaction>
</comment>
<keyword evidence="2 6" id="KW-0489">Methyltransferase</keyword>
<keyword evidence="7" id="KW-0830">Ubiquinone</keyword>
<comment type="catalytic activity">
    <reaction evidence="6">
        <text>a 2-methoxy-6-(all-trans-polyprenyl)benzene-1,4-diol + S-adenosyl-L-methionine = a 5-methoxy-2-methyl-3-(all-trans-polyprenyl)benzene-1,4-diol + S-adenosyl-L-homocysteine + H(+)</text>
        <dbReference type="Rhea" id="RHEA:28286"/>
        <dbReference type="Rhea" id="RHEA-COMP:10858"/>
        <dbReference type="Rhea" id="RHEA-COMP:10859"/>
        <dbReference type="ChEBI" id="CHEBI:15378"/>
        <dbReference type="ChEBI" id="CHEBI:57856"/>
        <dbReference type="ChEBI" id="CHEBI:59789"/>
        <dbReference type="ChEBI" id="CHEBI:84166"/>
        <dbReference type="ChEBI" id="CHEBI:84167"/>
        <dbReference type="EC" id="2.1.1.201"/>
    </reaction>
</comment>
<dbReference type="GO" id="GO:0009060">
    <property type="term" value="P:aerobic respiration"/>
    <property type="evidence" value="ECO:0007669"/>
    <property type="project" value="UniProtKB-UniRule"/>
</dbReference>
<dbReference type="GO" id="GO:0008425">
    <property type="term" value="F:2-methoxy-6-polyprenyl-1,4-benzoquinol methyltransferase activity"/>
    <property type="evidence" value="ECO:0007669"/>
    <property type="project" value="UniProtKB-UniRule"/>
</dbReference>
<protein>
    <recommendedName>
        <fullName evidence="6">Ubiquinone/menaquinone biosynthesis C-methyltransferase UbiE</fullName>
        <ecNumber evidence="6">2.1.1.163</ecNumber>
        <ecNumber evidence="6">2.1.1.201</ecNumber>
    </recommendedName>
    <alternativeName>
        <fullName evidence="6">2-methoxy-6-polyprenyl-1,4-benzoquinol methylase</fullName>
    </alternativeName>
    <alternativeName>
        <fullName evidence="6">Demethylmenaquinone methyltransferase</fullName>
    </alternativeName>
</protein>
<dbReference type="GO" id="GO:0009234">
    <property type="term" value="P:menaquinone biosynthetic process"/>
    <property type="evidence" value="ECO:0007669"/>
    <property type="project" value="UniProtKB-UniRule"/>
</dbReference>
<dbReference type="UniPathway" id="UPA00079">
    <property type="reaction ID" value="UER00169"/>
</dbReference>
<organism evidence="7 8">
    <name type="scientific">Suttonella ornithocola</name>
    <dbReference type="NCBI Taxonomy" id="279832"/>
    <lineage>
        <taxon>Bacteria</taxon>
        <taxon>Pseudomonadati</taxon>
        <taxon>Pseudomonadota</taxon>
        <taxon>Gammaproteobacteria</taxon>
        <taxon>Cardiobacteriales</taxon>
        <taxon>Cardiobacteriaceae</taxon>
        <taxon>Suttonella</taxon>
    </lineage>
</organism>
<comment type="function">
    <text evidence="6">Methyltransferase required for the conversion of demethylmenaquinol (DMKH2) to menaquinol (MKH2) and the conversion of 2-polyprenyl-6-methoxy-1,4-benzoquinol (DDMQH2) to 2-polyprenyl-3-methyl-6-methoxy-1,4-benzoquinol (DMQH2).</text>
</comment>
<evidence type="ECO:0000256" key="3">
    <source>
        <dbReference type="ARBA" id="ARBA00022679"/>
    </source>
</evidence>
<dbReference type="GO" id="GO:0032259">
    <property type="term" value="P:methylation"/>
    <property type="evidence" value="ECO:0007669"/>
    <property type="project" value="UniProtKB-KW"/>
</dbReference>
<evidence type="ECO:0000256" key="6">
    <source>
        <dbReference type="HAMAP-Rule" id="MF_01813"/>
    </source>
</evidence>
<evidence type="ECO:0000256" key="4">
    <source>
        <dbReference type="ARBA" id="ARBA00022688"/>
    </source>
</evidence>
<dbReference type="Proteomes" id="UP000254601">
    <property type="component" value="Unassembled WGS sequence"/>
</dbReference>
<evidence type="ECO:0000313" key="8">
    <source>
        <dbReference type="Proteomes" id="UP000254601"/>
    </source>
</evidence>
<dbReference type="PROSITE" id="PS01183">
    <property type="entry name" value="UBIE_1"/>
    <property type="match status" value="1"/>
</dbReference>
<dbReference type="EMBL" id="UHIC01000001">
    <property type="protein sequence ID" value="SUO94607.1"/>
    <property type="molecule type" value="Genomic_DNA"/>
</dbReference>
<dbReference type="NCBIfam" id="TIGR01934">
    <property type="entry name" value="MenG_MenH_UbiE"/>
    <property type="match status" value="1"/>
</dbReference>
<evidence type="ECO:0000256" key="2">
    <source>
        <dbReference type="ARBA" id="ARBA00022603"/>
    </source>
</evidence>
<name>A0A380MTE3_9GAMM</name>
<dbReference type="HAMAP" id="MF_01813">
    <property type="entry name" value="MenG_UbiE_methyltr"/>
    <property type="match status" value="1"/>
</dbReference>
<dbReference type="PROSITE" id="PS51608">
    <property type="entry name" value="SAM_MT_UBIE"/>
    <property type="match status" value="1"/>
</dbReference>
<sequence length="255" mass="28716">MSKTTHFGYQQVDETEKAEKVGAVFNSVASKYDIMNDVMSFGVHRLWKDWYVWQCAPKPGETVLDLAAGTGDISARLARQMCRKGAGGDVEGRLIVSDINASMLARGRERLISKGWLQNLEFVLADAEKLPFADNSIDLITMAFGLRNVTHQDQALREMVRVLKPSGRVLILEFSHPTSTTFGKIYDWYSFSFLPQMGKLIAKDADSYQYLAESIRMMPDQMALQMLFEEAGLVRCEYQNLTNGVVAIHQGFKPE</sequence>
<keyword evidence="1 6" id="KW-0474">Menaquinone biosynthesis</keyword>